<dbReference type="EMBL" id="WNWQ01001763">
    <property type="protein sequence ID" value="KAE9961312.1"/>
    <property type="molecule type" value="Genomic_DNA"/>
</dbReference>
<evidence type="ECO:0000259" key="13">
    <source>
        <dbReference type="Pfam" id="PF09284"/>
    </source>
</evidence>
<evidence type="ECO:0000313" key="17">
    <source>
        <dbReference type="Proteomes" id="UP000433883"/>
    </source>
</evidence>
<comment type="subcellular location">
    <subcellularLocation>
        <location evidence="2">Secreted</location>
    </subcellularLocation>
</comment>
<dbReference type="CDD" id="cd10316">
    <property type="entry name" value="RGL4_M"/>
    <property type="match status" value="1"/>
</dbReference>
<evidence type="ECO:0000256" key="9">
    <source>
        <dbReference type="ARBA" id="ARBA00023277"/>
    </source>
</evidence>
<gene>
    <name evidence="16" type="ORF">BLS_002579</name>
</gene>
<dbReference type="Pfam" id="PF09284">
    <property type="entry name" value="RhgB_N"/>
    <property type="match status" value="1"/>
</dbReference>
<dbReference type="InterPro" id="IPR013784">
    <property type="entry name" value="Carb-bd-like_fold"/>
</dbReference>
<evidence type="ECO:0000256" key="3">
    <source>
        <dbReference type="ARBA" id="ARBA00010418"/>
    </source>
</evidence>
<keyword evidence="8" id="KW-0456">Lyase</keyword>
<dbReference type="AlphaFoldDB" id="A0A8H3U163"/>
<keyword evidence="11" id="KW-0624">Polysaccharide degradation</keyword>
<dbReference type="EC" id="4.2.2.23" evidence="4"/>
<evidence type="ECO:0000256" key="1">
    <source>
        <dbReference type="ARBA" id="ARBA00001324"/>
    </source>
</evidence>
<proteinExistence type="inferred from homology"/>
<evidence type="ECO:0000256" key="5">
    <source>
        <dbReference type="ARBA" id="ARBA00022525"/>
    </source>
</evidence>
<feature type="domain" description="Rhamnogalacturonan lyase" evidence="14">
    <location>
        <begin position="374"/>
        <end position="549"/>
    </location>
</feature>
<evidence type="ECO:0000256" key="7">
    <source>
        <dbReference type="ARBA" id="ARBA00023157"/>
    </source>
</evidence>
<feature type="domain" description="Rhamnogalacturonan lyase" evidence="15">
    <location>
        <begin position="296"/>
        <end position="357"/>
    </location>
</feature>
<keyword evidence="7" id="KW-1015">Disulfide bond</keyword>
<dbReference type="GO" id="GO:0071555">
    <property type="term" value="P:cell wall organization"/>
    <property type="evidence" value="ECO:0007669"/>
    <property type="project" value="UniProtKB-KW"/>
</dbReference>
<dbReference type="SUPFAM" id="SSF74650">
    <property type="entry name" value="Galactose mutarotase-like"/>
    <property type="match status" value="1"/>
</dbReference>
<dbReference type="Gene3D" id="2.60.120.260">
    <property type="entry name" value="Galactose-binding domain-like"/>
    <property type="match status" value="1"/>
</dbReference>
<dbReference type="InterPro" id="IPR029411">
    <property type="entry name" value="RG-lyase_III"/>
</dbReference>
<evidence type="ECO:0000256" key="10">
    <source>
        <dbReference type="ARBA" id="ARBA00023316"/>
    </source>
</evidence>
<dbReference type="GO" id="GO:0102210">
    <property type="term" value="F:rhamnogalacturonan endolyase activity"/>
    <property type="evidence" value="ECO:0007669"/>
    <property type="project" value="UniProtKB-EC"/>
</dbReference>
<dbReference type="InterPro" id="IPR015364">
    <property type="entry name" value="RhgB_N"/>
</dbReference>
<evidence type="ECO:0000259" key="14">
    <source>
        <dbReference type="Pfam" id="PF14683"/>
    </source>
</evidence>
<comment type="similarity">
    <text evidence="3">Belongs to the polysaccharide lyase 4 family.</text>
</comment>
<evidence type="ECO:0000259" key="15">
    <source>
        <dbReference type="Pfam" id="PF14686"/>
    </source>
</evidence>
<keyword evidence="10" id="KW-0961">Cell wall biogenesis/degradation</keyword>
<dbReference type="Proteomes" id="UP000433883">
    <property type="component" value="Unassembled WGS sequence"/>
</dbReference>
<dbReference type="InterPro" id="IPR016590">
    <property type="entry name" value="Rhamnogalacturonase_B"/>
</dbReference>
<accession>A0A8H3U163</accession>
<dbReference type="InterPro" id="IPR029413">
    <property type="entry name" value="RG-lyase_II"/>
</dbReference>
<dbReference type="CDD" id="cd10317">
    <property type="entry name" value="RGL4_C"/>
    <property type="match status" value="1"/>
</dbReference>
<comment type="catalytic activity">
    <reaction evidence="1">
        <text>Endotype eliminative cleavage of L-alpha-rhamnopyranosyl-(1-&gt;4)-alpha-D-galactopyranosyluronic acid bonds of rhamnogalacturonan I domains in ramified hairy regions of pectin leaving L-rhamnopyranose at the reducing end and 4-deoxy-4,5-unsaturated D-galactopyranosyluronic acid at the non-reducing end.</text>
        <dbReference type="EC" id="4.2.2.23"/>
    </reaction>
</comment>
<feature type="domain" description="Rhamnogalacturonase B N-terminal" evidence="13">
    <location>
        <begin position="20"/>
        <end position="279"/>
    </location>
</feature>
<dbReference type="PANTHER" id="PTHR36574">
    <property type="entry name" value="RHAMNOGALACTURONATE LYASE-RELATED"/>
    <property type="match status" value="1"/>
</dbReference>
<dbReference type="GO" id="GO:0045490">
    <property type="term" value="P:pectin catabolic process"/>
    <property type="evidence" value="ECO:0007669"/>
    <property type="project" value="TreeGrafter"/>
</dbReference>
<evidence type="ECO:0000256" key="2">
    <source>
        <dbReference type="ARBA" id="ARBA00004613"/>
    </source>
</evidence>
<evidence type="ECO:0000256" key="4">
    <source>
        <dbReference type="ARBA" id="ARBA00012437"/>
    </source>
</evidence>
<evidence type="ECO:0000256" key="11">
    <source>
        <dbReference type="ARBA" id="ARBA00023326"/>
    </source>
</evidence>
<keyword evidence="6 12" id="KW-0732">Signal</keyword>
<dbReference type="InterPro" id="IPR008979">
    <property type="entry name" value="Galactose-bd-like_sf"/>
</dbReference>
<dbReference type="SUPFAM" id="SSF49785">
    <property type="entry name" value="Galactose-binding domain-like"/>
    <property type="match status" value="1"/>
</dbReference>
<evidence type="ECO:0000256" key="6">
    <source>
        <dbReference type="ARBA" id="ARBA00022729"/>
    </source>
</evidence>
<dbReference type="GO" id="GO:0030246">
    <property type="term" value="F:carbohydrate binding"/>
    <property type="evidence" value="ECO:0007669"/>
    <property type="project" value="InterPro"/>
</dbReference>
<evidence type="ECO:0000313" key="16">
    <source>
        <dbReference type="EMBL" id="KAE9961312.1"/>
    </source>
</evidence>
<feature type="signal peptide" evidence="12">
    <location>
        <begin position="1"/>
        <end position="18"/>
    </location>
</feature>
<sequence>MKLLNLTTWLLAPSVALAAWGFIDDGRNFVIDTGAFLIVKVSKTNGDMTSIRYKNVEYCGNVGRFSHVESGLGPSTVTIRQFPAQNVIKVNVIYRSLKHDLVFRLGNPDVYIFTNKADGSVPASRYVVRIPPGIFNGDPNTDTDWIPSNSAVIEAGDVTKIAANGHTYSKHYSGLKYGRTIDYDAVGFRNANVGMYMIRSNHEKASGGPFFRSLLRRGAAEGPDLYDIYYYSMGNTDVQRFGLQGPSVLHFTDGGAPPNGNLFARRADWSWIDALAIDGWVPASRRGVVAGVGLGNMKRGPQYVIGLKNNFAQYWTTAGANGAWLIDKVLPGTYVLNVFKGELEVHTRTVTVAAGAHVGIPTITCADPQDALVVWRIGAWDGTPQGFLNFEDVPMKPTYMHPSDSRLANWRSTNFIIGTSTPNQFPGYMWKDVNSDHLIYFRLSPPQLTRSFKIRIGVTEGVAGGRPGIQVNAWMAPLPLQKTEGDTRSLTVGTYRGNNQVYEFIVPPSAWAQNAANFQILKVSVISGKTGAAGDPFLSSGVSFDAIEMIMI</sequence>
<dbReference type="Pfam" id="PF14683">
    <property type="entry name" value="CBM-like"/>
    <property type="match status" value="1"/>
</dbReference>
<comment type="caution">
    <text evidence="16">The sequence shown here is derived from an EMBL/GenBank/DDBJ whole genome shotgun (WGS) entry which is preliminary data.</text>
</comment>
<evidence type="ECO:0000256" key="8">
    <source>
        <dbReference type="ARBA" id="ARBA00023239"/>
    </source>
</evidence>
<dbReference type="SUPFAM" id="SSF49452">
    <property type="entry name" value="Starch-binding domain-like"/>
    <property type="match status" value="1"/>
</dbReference>
<dbReference type="Gene3D" id="2.70.98.10">
    <property type="match status" value="1"/>
</dbReference>
<evidence type="ECO:0000256" key="12">
    <source>
        <dbReference type="SAM" id="SignalP"/>
    </source>
</evidence>
<dbReference type="InterPro" id="IPR011013">
    <property type="entry name" value="Gal_mutarotase_sf_dom"/>
</dbReference>
<dbReference type="Gene3D" id="2.60.40.1120">
    <property type="entry name" value="Carboxypeptidase-like, regulatory domain"/>
    <property type="match status" value="1"/>
</dbReference>
<dbReference type="InterPro" id="IPR014718">
    <property type="entry name" value="GH-type_carb-bd"/>
</dbReference>
<keyword evidence="5" id="KW-0964">Secreted</keyword>
<organism evidence="16 17">
    <name type="scientific">Venturia inaequalis</name>
    <name type="common">Apple scab fungus</name>
    <dbReference type="NCBI Taxonomy" id="5025"/>
    <lineage>
        <taxon>Eukaryota</taxon>
        <taxon>Fungi</taxon>
        <taxon>Dikarya</taxon>
        <taxon>Ascomycota</taxon>
        <taxon>Pezizomycotina</taxon>
        <taxon>Dothideomycetes</taxon>
        <taxon>Pleosporomycetidae</taxon>
        <taxon>Venturiales</taxon>
        <taxon>Venturiaceae</taxon>
        <taxon>Venturia</taxon>
    </lineage>
</organism>
<dbReference type="PANTHER" id="PTHR36574:SF1">
    <property type="entry name" value="RHAMNOGALACTURONATE LYASE-RELATED"/>
    <property type="match status" value="1"/>
</dbReference>
<name>A0A8H3U163_VENIN</name>
<feature type="chain" id="PRO_5034802943" description="rhamnogalacturonan endolyase" evidence="12">
    <location>
        <begin position="19"/>
        <end position="552"/>
    </location>
</feature>
<dbReference type="Pfam" id="PF14686">
    <property type="entry name" value="fn3_3"/>
    <property type="match status" value="1"/>
</dbReference>
<keyword evidence="9" id="KW-0119">Carbohydrate metabolism</keyword>
<reference evidence="16 17" key="1">
    <citation type="submission" date="2019-11" db="EMBL/GenBank/DDBJ databases">
        <title>Venturia inaequalis Genome Resource.</title>
        <authorList>
            <person name="Lichtner F.J."/>
        </authorList>
    </citation>
    <scope>NUCLEOTIDE SEQUENCE [LARGE SCALE GENOMIC DNA]</scope>
    <source>
        <strain evidence="16">Bline_iso_100314</strain>
    </source>
</reference>
<dbReference type="OrthoDB" id="114708at2759"/>
<dbReference type="GO" id="GO:0005576">
    <property type="term" value="C:extracellular region"/>
    <property type="evidence" value="ECO:0007669"/>
    <property type="project" value="UniProtKB-SubCell"/>
</dbReference>
<protein>
    <recommendedName>
        <fullName evidence="4">rhamnogalacturonan endolyase</fullName>
        <ecNumber evidence="4">4.2.2.23</ecNumber>
    </recommendedName>
</protein>